<evidence type="ECO:0000313" key="3">
    <source>
        <dbReference type="EMBL" id="OEO32233.1"/>
    </source>
</evidence>
<dbReference type="Pfam" id="PF00248">
    <property type="entry name" value="Aldo_ket_red"/>
    <property type="match status" value="1"/>
</dbReference>
<dbReference type="PRINTS" id="PR00069">
    <property type="entry name" value="ALDKETRDTASE"/>
</dbReference>
<feature type="domain" description="NADP-dependent oxidoreductase" evidence="2">
    <location>
        <begin position="15"/>
        <end position="284"/>
    </location>
</feature>
<dbReference type="AlphaFoldDB" id="A0A1E5XUH5"/>
<reference evidence="3 4" key="1">
    <citation type="journal article" date="2015" name="Genome Announc.">
        <title>Genome Assemblies of Three Soil-Associated Devosia species: D. insulae, D. limi, and D. soli.</title>
        <authorList>
            <person name="Hassan Y.I."/>
            <person name="Lepp D."/>
            <person name="Zhou T."/>
        </authorList>
    </citation>
    <scope>NUCLEOTIDE SEQUENCE [LARGE SCALE GENOMIC DNA]</scope>
    <source>
        <strain evidence="3 4">DS-56</strain>
    </source>
</reference>
<evidence type="ECO:0000256" key="1">
    <source>
        <dbReference type="ARBA" id="ARBA00023002"/>
    </source>
</evidence>
<dbReference type="EMBL" id="LAJE02000081">
    <property type="protein sequence ID" value="OEO32233.1"/>
    <property type="molecule type" value="Genomic_DNA"/>
</dbReference>
<accession>A0A1E5XUH5</accession>
<keyword evidence="4" id="KW-1185">Reference proteome</keyword>
<comment type="caution">
    <text evidence="3">The sequence shown here is derived from an EMBL/GenBank/DDBJ whole genome shotgun (WGS) entry which is preliminary data.</text>
</comment>
<protein>
    <recommendedName>
        <fullName evidence="2">NADP-dependent oxidoreductase domain-containing protein</fullName>
    </recommendedName>
</protein>
<evidence type="ECO:0000259" key="2">
    <source>
        <dbReference type="Pfam" id="PF00248"/>
    </source>
</evidence>
<dbReference type="Proteomes" id="UP000095463">
    <property type="component" value="Unassembled WGS sequence"/>
</dbReference>
<name>A0A1E5XUH5_9HYPH</name>
<proteinExistence type="predicted"/>
<organism evidence="3 4">
    <name type="scientific">Devosia insulae DS-56</name>
    <dbReference type="NCBI Taxonomy" id="1116389"/>
    <lineage>
        <taxon>Bacteria</taxon>
        <taxon>Pseudomonadati</taxon>
        <taxon>Pseudomonadota</taxon>
        <taxon>Alphaproteobacteria</taxon>
        <taxon>Hyphomicrobiales</taxon>
        <taxon>Devosiaceae</taxon>
        <taxon>Devosia</taxon>
    </lineage>
</organism>
<dbReference type="InterPro" id="IPR050523">
    <property type="entry name" value="AKR_Detox_Biosynth"/>
</dbReference>
<dbReference type="InterPro" id="IPR036812">
    <property type="entry name" value="NAD(P)_OxRdtase_dom_sf"/>
</dbReference>
<dbReference type="SUPFAM" id="SSF51430">
    <property type="entry name" value="NAD(P)-linked oxidoreductase"/>
    <property type="match status" value="1"/>
</dbReference>
<gene>
    <name evidence="3" type="ORF">VW23_012620</name>
</gene>
<dbReference type="GO" id="GO:0016491">
    <property type="term" value="F:oxidoreductase activity"/>
    <property type="evidence" value="ECO:0007669"/>
    <property type="project" value="UniProtKB-KW"/>
</dbReference>
<dbReference type="PANTHER" id="PTHR43364">
    <property type="entry name" value="NADH-SPECIFIC METHYLGLYOXAL REDUCTASE-RELATED"/>
    <property type="match status" value="1"/>
</dbReference>
<dbReference type="CDD" id="cd19085">
    <property type="entry name" value="AKR_AKR11B3"/>
    <property type="match status" value="1"/>
</dbReference>
<dbReference type="Gene3D" id="3.20.20.100">
    <property type="entry name" value="NADP-dependent oxidoreductase domain"/>
    <property type="match status" value="1"/>
</dbReference>
<dbReference type="InterPro" id="IPR020471">
    <property type="entry name" value="AKR"/>
</dbReference>
<evidence type="ECO:0000313" key="4">
    <source>
        <dbReference type="Proteomes" id="UP000095463"/>
    </source>
</evidence>
<dbReference type="PANTHER" id="PTHR43364:SF4">
    <property type="entry name" value="NAD(P)-LINKED OXIDOREDUCTASE SUPERFAMILY PROTEIN"/>
    <property type="match status" value="1"/>
</dbReference>
<dbReference type="InterPro" id="IPR023210">
    <property type="entry name" value="NADP_OxRdtase_dom"/>
</dbReference>
<keyword evidence="1" id="KW-0560">Oxidoreductase</keyword>
<sequence>MPLLPIAQGGSWYAKDATDTDLLGALNAAYLAGIRHFDTAAGYGNGRSETLLGQFLQGKRESVFLASKSHTDDLTAAAAIAEVEGSLNRLSVDFIDLYYIHWPRAGRDMRPVMEGLETARAQGKIGAVGVSNFSVAQMEQVSEVGSIEVHQLGYNLLWRYAEAEAIPYCLAHDIAVVAYSPLGHGILTGKFGRDPGLMAGDQRHSILPFRADIWPHVHAGVEQMKRLAAELDLPLSTLSIRWILGQVGVNSVVAGGRTKEQVASNAAALEATIPATAFEELADISDAIMAHIPDAGNLFNHYP</sequence>